<feature type="region of interest" description="Disordered" evidence="1">
    <location>
        <begin position="19"/>
        <end position="62"/>
    </location>
</feature>
<dbReference type="AlphaFoldDB" id="A0A6J6DKR8"/>
<name>A0A6J6DKR8_9ZZZZ</name>
<accession>A0A6J6DKR8</accession>
<reference evidence="2" key="1">
    <citation type="submission" date="2020-05" db="EMBL/GenBank/DDBJ databases">
        <authorList>
            <person name="Chiriac C."/>
            <person name="Salcher M."/>
            <person name="Ghai R."/>
            <person name="Kavagutti S V."/>
        </authorList>
    </citation>
    <scope>NUCLEOTIDE SEQUENCE</scope>
</reference>
<organism evidence="2">
    <name type="scientific">freshwater metagenome</name>
    <dbReference type="NCBI Taxonomy" id="449393"/>
    <lineage>
        <taxon>unclassified sequences</taxon>
        <taxon>metagenomes</taxon>
        <taxon>ecological metagenomes</taxon>
    </lineage>
</organism>
<evidence type="ECO:0000313" key="2">
    <source>
        <dbReference type="EMBL" id="CAB4563774.1"/>
    </source>
</evidence>
<evidence type="ECO:0000256" key="1">
    <source>
        <dbReference type="SAM" id="MobiDB-lite"/>
    </source>
</evidence>
<dbReference type="Gene3D" id="1.20.120.910">
    <property type="entry name" value="DksA, coiled-coil domain"/>
    <property type="match status" value="1"/>
</dbReference>
<proteinExistence type="predicted"/>
<protein>
    <submittedName>
        <fullName evidence="2">Unannotated protein</fullName>
    </submittedName>
</protein>
<dbReference type="PROSITE" id="PS51128">
    <property type="entry name" value="ZF_DKSA_2"/>
    <property type="match status" value="1"/>
</dbReference>
<dbReference type="EMBL" id="CAEZTC010000123">
    <property type="protein sequence ID" value="CAB4563774.1"/>
    <property type="molecule type" value="Genomic_DNA"/>
</dbReference>
<gene>
    <name evidence="2" type="ORF">UFOPK1572_00998</name>
</gene>
<feature type="compositionally biased region" description="Basic and acidic residues" evidence="1">
    <location>
        <begin position="21"/>
        <end position="30"/>
    </location>
</feature>
<sequence>MAKMNPDSPLDLDAMEQDLSDVEKALERLDNNSYWTDESTGAPIEPSYLAENPTARRNPPHS</sequence>